<name>A0ABQ8S9K6_PERAM</name>
<dbReference type="InterPro" id="IPR036397">
    <property type="entry name" value="RNaseH_sf"/>
</dbReference>
<dbReference type="Proteomes" id="UP001148838">
    <property type="component" value="Unassembled WGS sequence"/>
</dbReference>
<dbReference type="PANTHER" id="PTHR33939">
    <property type="entry name" value="PROTEIN CBG22215"/>
    <property type="match status" value="1"/>
</dbReference>
<proteinExistence type="predicted"/>
<comment type="caution">
    <text evidence="1">The sequence shown here is derived from an EMBL/GenBank/DDBJ whole genome shotgun (WGS) entry which is preliminary data.</text>
</comment>
<protein>
    <submittedName>
        <fullName evidence="1">Uncharacterized protein</fullName>
    </submittedName>
</protein>
<organism evidence="1 2">
    <name type="scientific">Periplaneta americana</name>
    <name type="common">American cockroach</name>
    <name type="synonym">Blatta americana</name>
    <dbReference type="NCBI Taxonomy" id="6978"/>
    <lineage>
        <taxon>Eukaryota</taxon>
        <taxon>Metazoa</taxon>
        <taxon>Ecdysozoa</taxon>
        <taxon>Arthropoda</taxon>
        <taxon>Hexapoda</taxon>
        <taxon>Insecta</taxon>
        <taxon>Pterygota</taxon>
        <taxon>Neoptera</taxon>
        <taxon>Polyneoptera</taxon>
        <taxon>Dictyoptera</taxon>
        <taxon>Blattodea</taxon>
        <taxon>Blattoidea</taxon>
        <taxon>Blattidae</taxon>
        <taxon>Blattinae</taxon>
        <taxon>Periplaneta</taxon>
    </lineage>
</organism>
<dbReference type="PANTHER" id="PTHR33939:SF1">
    <property type="entry name" value="DUF4371 DOMAIN-CONTAINING PROTEIN"/>
    <property type="match status" value="1"/>
</dbReference>
<evidence type="ECO:0000313" key="1">
    <source>
        <dbReference type="EMBL" id="KAJ4430613.1"/>
    </source>
</evidence>
<dbReference type="EMBL" id="JAJSOF020000031">
    <property type="protein sequence ID" value="KAJ4430613.1"/>
    <property type="molecule type" value="Genomic_DNA"/>
</dbReference>
<sequence length="309" mass="35697">MFSQCHSILSFSILHYYNSNFINYNALHTVGFNKISFSSFILLYLQYYRDWRLRYRYICHTFFISILDHTEIRLEFSGQNSDRNPVIRTETIRPSGRCSIYNSAKNKNPDAAIEFFPLVGEEVSVCLKKIDCFLKIFQGKISEMTIFRQGRKYIKEDARLKNNGRPIVYLDETWIDINHTKRKIWVCDDGDIPLNVPLGKGGLFIIVHAGSSSEFIPGAYHSFKSKSANDPHEEMNAVNSKHSFENKLLPNIPQHSIIVMGNASYHSVQLNKAPTSASSKSDMQSWLRQNNIEYDPKATKIVLYDIIKF</sequence>
<evidence type="ECO:0000313" key="2">
    <source>
        <dbReference type="Proteomes" id="UP001148838"/>
    </source>
</evidence>
<dbReference type="Gene3D" id="3.30.420.10">
    <property type="entry name" value="Ribonuclease H-like superfamily/Ribonuclease H"/>
    <property type="match status" value="1"/>
</dbReference>
<gene>
    <name evidence="1" type="ORF">ANN_19202</name>
</gene>
<reference evidence="1 2" key="1">
    <citation type="journal article" date="2022" name="Allergy">
        <title>Genome assembly and annotation of Periplaneta americana reveal a comprehensive cockroach allergen profile.</title>
        <authorList>
            <person name="Wang L."/>
            <person name="Xiong Q."/>
            <person name="Saelim N."/>
            <person name="Wang L."/>
            <person name="Nong W."/>
            <person name="Wan A.T."/>
            <person name="Shi M."/>
            <person name="Liu X."/>
            <person name="Cao Q."/>
            <person name="Hui J.H.L."/>
            <person name="Sookrung N."/>
            <person name="Leung T.F."/>
            <person name="Tungtrongchitr A."/>
            <person name="Tsui S.K.W."/>
        </authorList>
    </citation>
    <scope>NUCLEOTIDE SEQUENCE [LARGE SCALE GENOMIC DNA]</scope>
    <source>
        <strain evidence="1">PWHHKU_190912</strain>
    </source>
</reference>
<keyword evidence="2" id="KW-1185">Reference proteome</keyword>
<accession>A0ABQ8S9K6</accession>